<dbReference type="KEGG" id="rhp:LPB142_14265"/>
<dbReference type="STRING" id="1850250.LPB142_14265"/>
<name>A0A1D9MEP3_9RHOB</name>
<proteinExistence type="predicted"/>
<reference evidence="1 2" key="1">
    <citation type="submission" date="2016-10" db="EMBL/GenBank/DDBJ databases">
        <title>Rhodobacter sp. LPB0142, isolated from sea water.</title>
        <authorList>
            <person name="Kim E."/>
            <person name="Yi H."/>
        </authorList>
    </citation>
    <scope>NUCLEOTIDE SEQUENCE [LARGE SCALE GENOMIC DNA]</scope>
    <source>
        <strain evidence="1 2">LPB0142</strain>
    </source>
</reference>
<keyword evidence="2" id="KW-1185">Reference proteome</keyword>
<dbReference type="RefSeq" id="WP_071166751.1">
    <property type="nucleotide sequence ID" value="NZ_CP017781.1"/>
</dbReference>
<evidence type="ECO:0000313" key="1">
    <source>
        <dbReference type="EMBL" id="AOZ70341.1"/>
    </source>
</evidence>
<dbReference type="AlphaFoldDB" id="A0A1D9MEP3"/>
<dbReference type="Proteomes" id="UP000176562">
    <property type="component" value="Chromosome"/>
</dbReference>
<gene>
    <name evidence="1" type="ORF">LPB142_14265</name>
</gene>
<protein>
    <submittedName>
        <fullName evidence="1">Uncharacterized protein</fullName>
    </submittedName>
</protein>
<accession>A0A1D9MEP3</accession>
<evidence type="ECO:0000313" key="2">
    <source>
        <dbReference type="Proteomes" id="UP000176562"/>
    </source>
</evidence>
<sequence length="116" mass="12257">MLETSRIRAGVWEGVIAASEAPSLEVVHLGEVVPGLEIGPVEGGKWRVSLPIPAALLSEGVQSFILRAPGGAEVGSFAIICGQVLESDLRAEIDLLRAELDLLKRAFRQHCAASGM</sequence>
<dbReference type="EMBL" id="CP017781">
    <property type="protein sequence ID" value="AOZ70341.1"/>
    <property type="molecule type" value="Genomic_DNA"/>
</dbReference>
<organism evidence="1 2">
    <name type="scientific">Rhodobacter xanthinilyticus</name>
    <dbReference type="NCBI Taxonomy" id="1850250"/>
    <lineage>
        <taxon>Bacteria</taxon>
        <taxon>Pseudomonadati</taxon>
        <taxon>Pseudomonadota</taxon>
        <taxon>Alphaproteobacteria</taxon>
        <taxon>Rhodobacterales</taxon>
        <taxon>Rhodobacter group</taxon>
        <taxon>Rhodobacter</taxon>
    </lineage>
</organism>